<dbReference type="Proteomes" id="UP001391051">
    <property type="component" value="Unassembled WGS sequence"/>
</dbReference>
<name>A0ABR1QKS0_9PEZI</name>
<gene>
    <name evidence="2" type="ORF">PG986_006556</name>
</gene>
<evidence type="ECO:0000313" key="3">
    <source>
        <dbReference type="Proteomes" id="UP001391051"/>
    </source>
</evidence>
<dbReference type="EMBL" id="JAQQWE010000004">
    <property type="protein sequence ID" value="KAK7957334.1"/>
    <property type="molecule type" value="Genomic_DNA"/>
</dbReference>
<protein>
    <submittedName>
        <fullName evidence="2">Uncharacterized protein</fullName>
    </submittedName>
</protein>
<comment type="caution">
    <text evidence="2">The sequence shown here is derived from an EMBL/GenBank/DDBJ whole genome shotgun (WGS) entry which is preliminary data.</text>
</comment>
<dbReference type="GeneID" id="92075840"/>
<accession>A0ABR1QKS0</accession>
<dbReference type="RefSeq" id="XP_066702640.1">
    <property type="nucleotide sequence ID" value="XM_066842778.1"/>
</dbReference>
<feature type="chain" id="PRO_5046306136" evidence="1">
    <location>
        <begin position="24"/>
        <end position="87"/>
    </location>
</feature>
<proteinExistence type="predicted"/>
<reference evidence="2 3" key="1">
    <citation type="submission" date="2023-01" db="EMBL/GenBank/DDBJ databases">
        <title>Analysis of 21 Apiospora genomes using comparative genomics revels a genus with tremendous synthesis potential of carbohydrate active enzymes and secondary metabolites.</title>
        <authorList>
            <person name="Sorensen T."/>
        </authorList>
    </citation>
    <scope>NUCLEOTIDE SEQUENCE [LARGE SCALE GENOMIC DNA]</scope>
    <source>
        <strain evidence="2 3">CBS 24483</strain>
    </source>
</reference>
<organism evidence="2 3">
    <name type="scientific">Apiospora aurea</name>
    <dbReference type="NCBI Taxonomy" id="335848"/>
    <lineage>
        <taxon>Eukaryota</taxon>
        <taxon>Fungi</taxon>
        <taxon>Dikarya</taxon>
        <taxon>Ascomycota</taxon>
        <taxon>Pezizomycotina</taxon>
        <taxon>Sordariomycetes</taxon>
        <taxon>Xylariomycetidae</taxon>
        <taxon>Amphisphaeriales</taxon>
        <taxon>Apiosporaceae</taxon>
        <taxon>Apiospora</taxon>
    </lineage>
</organism>
<keyword evidence="1" id="KW-0732">Signal</keyword>
<keyword evidence="3" id="KW-1185">Reference proteome</keyword>
<evidence type="ECO:0000313" key="2">
    <source>
        <dbReference type="EMBL" id="KAK7957334.1"/>
    </source>
</evidence>
<feature type="signal peptide" evidence="1">
    <location>
        <begin position="1"/>
        <end position="23"/>
    </location>
</feature>
<sequence length="87" mass="9318">MLISNIAPLITTAIAAFAPAAAAWDMKVKWQGTTTCVDPGGPARTYVRDDCMPLTNSDHGVKILDHVTPCKSKNLTFPSRGVNSTRC</sequence>
<evidence type="ECO:0000256" key="1">
    <source>
        <dbReference type="SAM" id="SignalP"/>
    </source>
</evidence>